<evidence type="ECO:0008006" key="3">
    <source>
        <dbReference type="Google" id="ProtNLM"/>
    </source>
</evidence>
<gene>
    <name evidence="1" type="ORF">SAMN05444278_10953</name>
</gene>
<evidence type="ECO:0000313" key="1">
    <source>
        <dbReference type="EMBL" id="SHE93988.1"/>
    </source>
</evidence>
<evidence type="ECO:0000313" key="2">
    <source>
        <dbReference type="Proteomes" id="UP000184462"/>
    </source>
</evidence>
<dbReference type="STRING" id="1155689.SAMN05444278_10953"/>
<dbReference type="EMBL" id="FQTW01000009">
    <property type="protein sequence ID" value="SHE93988.1"/>
    <property type="molecule type" value="Genomic_DNA"/>
</dbReference>
<dbReference type="Gene3D" id="2.20.110.10">
    <property type="entry name" value="Histone H3 K4-specific methyltransferase SET7/9 N-terminal domain"/>
    <property type="match status" value="1"/>
</dbReference>
<protein>
    <recommendedName>
        <fullName evidence="3">MORN repeat variant</fullName>
    </recommendedName>
</protein>
<dbReference type="Proteomes" id="UP000184462">
    <property type="component" value="Unassembled WGS sequence"/>
</dbReference>
<organism evidence="1 2">
    <name type="scientific">Psychroflexus salarius</name>
    <dbReference type="NCBI Taxonomy" id="1155689"/>
    <lineage>
        <taxon>Bacteria</taxon>
        <taxon>Pseudomonadati</taxon>
        <taxon>Bacteroidota</taxon>
        <taxon>Flavobacteriia</taxon>
        <taxon>Flavobacteriales</taxon>
        <taxon>Flavobacteriaceae</taxon>
        <taxon>Psychroflexus</taxon>
    </lineage>
</organism>
<dbReference type="SUPFAM" id="SSF82185">
    <property type="entry name" value="Histone H3 K4-specific methyltransferase SET7/9 N-terminal domain"/>
    <property type="match status" value="1"/>
</dbReference>
<accession>A0A1M4XKT2</accession>
<proteinExistence type="predicted"/>
<reference evidence="1 2" key="1">
    <citation type="submission" date="2016-11" db="EMBL/GenBank/DDBJ databases">
        <authorList>
            <person name="Jaros S."/>
            <person name="Januszkiewicz K."/>
            <person name="Wedrychowicz H."/>
        </authorList>
    </citation>
    <scope>NUCLEOTIDE SEQUENCE [LARGE SCALE GENOMIC DNA]</scope>
    <source>
        <strain evidence="1 2">DSM 25661</strain>
    </source>
</reference>
<keyword evidence="2" id="KW-1185">Reference proteome</keyword>
<dbReference type="AlphaFoldDB" id="A0A1M4XKT2"/>
<sequence>MCFKRKFNVYLLLNIEVMKMLGTLFMALLMSFSLFAQENVQVKLEKEGDLVKATYFHDNGEVSQIGYFKNDKPHGEWKAFDITGDKIAQAKYDEGKKVGKWFFWNDGSLSEVDYRNNAVAKVSSYQKNETYVVSN</sequence>
<name>A0A1M4XKT2_9FLAO</name>